<protein>
    <submittedName>
        <fullName evidence="2">Uncharacterized protein</fullName>
    </submittedName>
</protein>
<dbReference type="EMBL" id="MVHW01000032">
    <property type="protein sequence ID" value="ORB00969.1"/>
    <property type="molecule type" value="Genomic_DNA"/>
</dbReference>
<proteinExistence type="predicted"/>
<dbReference type="RefSeq" id="WP_083098174.1">
    <property type="nucleotide sequence ID" value="NZ_AP022590.1"/>
</dbReference>
<organism evidence="2 3">
    <name type="scientific">Mycobacterium mantenii</name>
    <dbReference type="NCBI Taxonomy" id="560555"/>
    <lineage>
        <taxon>Bacteria</taxon>
        <taxon>Bacillati</taxon>
        <taxon>Actinomycetota</taxon>
        <taxon>Actinomycetes</taxon>
        <taxon>Mycobacteriales</taxon>
        <taxon>Mycobacteriaceae</taxon>
        <taxon>Mycobacterium</taxon>
        <taxon>Mycobacterium avium complex (MAC)</taxon>
    </lineage>
</organism>
<sequence>MTVTVTLADGGTDKYMRFGDSYIEHKDGTLDVIRGGAKHAYRYEPRQWTHVDGDHRRSMKRGFWR</sequence>
<evidence type="ECO:0000313" key="4">
    <source>
        <dbReference type="Proteomes" id="UP000465812"/>
    </source>
</evidence>
<dbReference type="EMBL" id="AP022590">
    <property type="protein sequence ID" value="BBY41094.1"/>
    <property type="molecule type" value="Genomic_DNA"/>
</dbReference>
<dbReference type="Proteomes" id="UP000465812">
    <property type="component" value="Chromosome"/>
</dbReference>
<dbReference type="Proteomes" id="UP000192760">
    <property type="component" value="Unassembled WGS sequence"/>
</dbReference>
<evidence type="ECO:0000313" key="1">
    <source>
        <dbReference type="EMBL" id="BBY41094.1"/>
    </source>
</evidence>
<gene>
    <name evidence="2" type="ORF">BST30_22220</name>
    <name evidence="1" type="ORF">MMAN_52280</name>
</gene>
<reference evidence="2 3" key="1">
    <citation type="submission" date="2017-02" db="EMBL/GenBank/DDBJ databases">
        <title>The new phylogeny of genus Mycobacterium.</title>
        <authorList>
            <person name="Tortoli E."/>
            <person name="Trovato A."/>
            <person name="Cirillo D.M."/>
        </authorList>
    </citation>
    <scope>NUCLEOTIDE SEQUENCE [LARGE SCALE GENOMIC DNA]</scope>
    <source>
        <strain evidence="2 3">DSM 45255</strain>
    </source>
</reference>
<accession>A0A1X0FHE9</accession>
<reference evidence="1" key="3">
    <citation type="submission" date="2020-02" db="EMBL/GenBank/DDBJ databases">
        <authorList>
            <person name="Matsumoto Y."/>
            <person name="Motooka D."/>
            <person name="Nakamura S."/>
        </authorList>
    </citation>
    <scope>NUCLEOTIDE SEQUENCE</scope>
    <source>
        <strain evidence="1">JCM 18113</strain>
    </source>
</reference>
<name>A0A1X0FHE9_MYCNT</name>
<evidence type="ECO:0000313" key="2">
    <source>
        <dbReference type="EMBL" id="ORB00969.1"/>
    </source>
</evidence>
<evidence type="ECO:0000313" key="3">
    <source>
        <dbReference type="Proteomes" id="UP000192760"/>
    </source>
</evidence>
<dbReference type="AlphaFoldDB" id="A0A1X0FHE9"/>
<keyword evidence="4" id="KW-1185">Reference proteome</keyword>
<reference evidence="1 4" key="2">
    <citation type="journal article" date="2019" name="Emerg. Microbes Infect.">
        <title>Comprehensive subspecies identification of 175 nontuberculous mycobacteria species based on 7547 genomic profiles.</title>
        <authorList>
            <person name="Matsumoto Y."/>
            <person name="Kinjo T."/>
            <person name="Motooka D."/>
            <person name="Nabeya D."/>
            <person name="Jung N."/>
            <person name="Uechi K."/>
            <person name="Horii T."/>
            <person name="Iida T."/>
            <person name="Fujita J."/>
            <person name="Nakamura S."/>
        </authorList>
    </citation>
    <scope>NUCLEOTIDE SEQUENCE [LARGE SCALE GENOMIC DNA]</scope>
    <source>
        <strain evidence="1 4">JCM 18113</strain>
    </source>
</reference>